<dbReference type="RefSeq" id="WP_262064776.1">
    <property type="nucleotide sequence ID" value="NZ_JAMXOD010000001.1"/>
</dbReference>
<keyword evidence="1" id="KW-0472">Membrane</keyword>
<gene>
    <name evidence="2" type="ORF">NK125_01015</name>
</gene>
<reference evidence="2 3" key="1">
    <citation type="journal article" date="2022" name="Genome Biol. Evol.">
        <title>Host diet, physiology and behaviors set the stage for Lachnospiraceae cladogenesis.</title>
        <authorList>
            <person name="Vera-Ponce De Leon A."/>
            <person name="Schneider M."/>
            <person name="Jahnes B.C."/>
            <person name="Sadowski V."/>
            <person name="Camuy-Velez L.A."/>
            <person name="Duan J."/>
            <person name="Sabree Z.L."/>
        </authorList>
    </citation>
    <scope>NUCLEOTIDE SEQUENCE [LARGE SCALE GENOMIC DNA]</scope>
    <source>
        <strain evidence="2 3">PAL113</strain>
    </source>
</reference>
<feature type="transmembrane region" description="Helical" evidence="1">
    <location>
        <begin position="12"/>
        <end position="31"/>
    </location>
</feature>
<keyword evidence="3" id="KW-1185">Reference proteome</keyword>
<sequence>MLFEKRCWRPGLILKVLFILLFLLILGIQAFSKEEIVYTDVKPQIVGATSEKPQEGGEQPEAKEKKAITFKEVSKQEQNKKADKQANVVDASTKAKVSKTAVEATVLAATHSSEKGISSEANQPRRRWIEGQTKTREIPTIIQEARTEVIPAEYRTEYYMACSVCQIELTNDTVNSHTEGHMLAGEGGGSYQTSRNVLVREEQVVQHEAAWGTKTEEYVVPGYWEYY</sequence>
<comment type="caution">
    <text evidence="2">The sequence shown here is derived from an EMBL/GenBank/DDBJ whole genome shotgun (WGS) entry which is preliminary data.</text>
</comment>
<name>A0ABT1E5K6_9FIRM</name>
<dbReference type="EMBL" id="JAMZFW010000001">
    <property type="protein sequence ID" value="MCP1100991.1"/>
    <property type="molecule type" value="Genomic_DNA"/>
</dbReference>
<evidence type="ECO:0000256" key="1">
    <source>
        <dbReference type="SAM" id="Phobius"/>
    </source>
</evidence>
<accession>A0ABT1E5K6</accession>
<proteinExistence type="predicted"/>
<protein>
    <submittedName>
        <fullName evidence="2">Uncharacterized protein</fullName>
    </submittedName>
</protein>
<keyword evidence="1" id="KW-1133">Transmembrane helix</keyword>
<dbReference type="Proteomes" id="UP001523566">
    <property type="component" value="Unassembled WGS sequence"/>
</dbReference>
<organism evidence="2 3">
    <name type="scientific">Aequitasia blattaphilus</name>
    <dbReference type="NCBI Taxonomy" id="2949332"/>
    <lineage>
        <taxon>Bacteria</taxon>
        <taxon>Bacillati</taxon>
        <taxon>Bacillota</taxon>
        <taxon>Clostridia</taxon>
        <taxon>Lachnospirales</taxon>
        <taxon>Lachnospiraceae</taxon>
        <taxon>Aequitasia</taxon>
    </lineage>
</organism>
<evidence type="ECO:0000313" key="2">
    <source>
        <dbReference type="EMBL" id="MCP1100991.1"/>
    </source>
</evidence>
<keyword evidence="1" id="KW-0812">Transmembrane</keyword>
<evidence type="ECO:0000313" key="3">
    <source>
        <dbReference type="Proteomes" id="UP001523566"/>
    </source>
</evidence>